<evidence type="ECO:0000256" key="3">
    <source>
        <dbReference type="ARBA" id="ARBA00022475"/>
    </source>
</evidence>
<evidence type="ECO:0000313" key="9">
    <source>
        <dbReference type="EMBL" id="MBM7572715.1"/>
    </source>
</evidence>
<name>A0ABS2N4A0_9BACI</name>
<feature type="transmembrane region" description="Helical" evidence="7">
    <location>
        <begin position="187"/>
        <end position="209"/>
    </location>
</feature>
<feature type="transmembrane region" description="Helical" evidence="7">
    <location>
        <begin position="144"/>
        <end position="166"/>
    </location>
</feature>
<keyword evidence="6 7" id="KW-0472">Membrane</keyword>
<comment type="similarity">
    <text evidence="7">Belongs to the binding-protein-dependent transport system permease family.</text>
</comment>
<evidence type="ECO:0000256" key="1">
    <source>
        <dbReference type="ARBA" id="ARBA00004651"/>
    </source>
</evidence>
<reference evidence="9 10" key="1">
    <citation type="submission" date="2021-01" db="EMBL/GenBank/DDBJ databases">
        <title>Genomic Encyclopedia of Type Strains, Phase IV (KMG-IV): sequencing the most valuable type-strain genomes for metagenomic binning, comparative biology and taxonomic classification.</title>
        <authorList>
            <person name="Goeker M."/>
        </authorList>
    </citation>
    <scope>NUCLEOTIDE SEQUENCE [LARGE SCALE GENOMIC DNA]</scope>
    <source>
        <strain evidence="9 10">DSM 23711</strain>
    </source>
</reference>
<feature type="transmembrane region" description="Helical" evidence="7">
    <location>
        <begin position="12"/>
        <end position="31"/>
    </location>
</feature>
<feature type="domain" description="ABC transmembrane type-1" evidence="8">
    <location>
        <begin position="75"/>
        <end position="267"/>
    </location>
</feature>
<dbReference type="SUPFAM" id="SSF161098">
    <property type="entry name" value="MetI-like"/>
    <property type="match status" value="1"/>
</dbReference>
<dbReference type="InterPro" id="IPR000515">
    <property type="entry name" value="MetI-like"/>
</dbReference>
<keyword evidence="5 7" id="KW-1133">Transmembrane helix</keyword>
<dbReference type="EMBL" id="JAFBDR010000020">
    <property type="protein sequence ID" value="MBM7572715.1"/>
    <property type="molecule type" value="Genomic_DNA"/>
</dbReference>
<comment type="subcellular location">
    <subcellularLocation>
        <location evidence="1 7">Cell membrane</location>
        <topology evidence="1 7">Multi-pass membrane protein</topology>
    </subcellularLocation>
</comment>
<gene>
    <name evidence="9" type="ORF">JOC48_003246</name>
</gene>
<dbReference type="PROSITE" id="PS50928">
    <property type="entry name" value="ABC_TM1"/>
    <property type="match status" value="1"/>
</dbReference>
<dbReference type="Gene3D" id="1.10.3720.10">
    <property type="entry name" value="MetI-like"/>
    <property type="match status" value="1"/>
</dbReference>
<dbReference type="RefSeq" id="WP_204501308.1">
    <property type="nucleotide sequence ID" value="NZ_JAFBDR010000020.1"/>
</dbReference>
<organism evidence="9 10">
    <name type="scientific">Aquibacillus albus</name>
    <dbReference type="NCBI Taxonomy" id="1168171"/>
    <lineage>
        <taxon>Bacteria</taxon>
        <taxon>Bacillati</taxon>
        <taxon>Bacillota</taxon>
        <taxon>Bacilli</taxon>
        <taxon>Bacillales</taxon>
        <taxon>Bacillaceae</taxon>
        <taxon>Aquibacillus</taxon>
    </lineage>
</organism>
<evidence type="ECO:0000256" key="7">
    <source>
        <dbReference type="RuleBase" id="RU363032"/>
    </source>
</evidence>
<feature type="transmembrane region" description="Helical" evidence="7">
    <location>
        <begin position="74"/>
        <end position="98"/>
    </location>
</feature>
<keyword evidence="10" id="KW-1185">Reference proteome</keyword>
<dbReference type="PANTHER" id="PTHR43744">
    <property type="entry name" value="ABC TRANSPORTER PERMEASE PROTEIN MG189-RELATED-RELATED"/>
    <property type="match status" value="1"/>
</dbReference>
<evidence type="ECO:0000256" key="2">
    <source>
        <dbReference type="ARBA" id="ARBA00022448"/>
    </source>
</evidence>
<comment type="caution">
    <text evidence="9">The sequence shown here is derived from an EMBL/GenBank/DDBJ whole genome shotgun (WGS) entry which is preliminary data.</text>
</comment>
<evidence type="ECO:0000256" key="6">
    <source>
        <dbReference type="ARBA" id="ARBA00023136"/>
    </source>
</evidence>
<dbReference type="InterPro" id="IPR035906">
    <property type="entry name" value="MetI-like_sf"/>
</dbReference>
<evidence type="ECO:0000313" key="10">
    <source>
        <dbReference type="Proteomes" id="UP001296943"/>
    </source>
</evidence>
<dbReference type="Proteomes" id="UP001296943">
    <property type="component" value="Unassembled WGS sequence"/>
</dbReference>
<evidence type="ECO:0000256" key="4">
    <source>
        <dbReference type="ARBA" id="ARBA00022692"/>
    </source>
</evidence>
<keyword evidence="2 7" id="KW-0813">Transport</keyword>
<feature type="transmembrane region" description="Helical" evidence="7">
    <location>
        <begin position="246"/>
        <end position="267"/>
    </location>
</feature>
<dbReference type="PANTHER" id="PTHR43744:SF8">
    <property type="entry name" value="SN-GLYCEROL-3-PHOSPHATE TRANSPORT SYSTEM PERMEASE PROTEIN UGPE"/>
    <property type="match status" value="1"/>
</dbReference>
<feature type="transmembrane region" description="Helical" evidence="7">
    <location>
        <begin position="110"/>
        <end position="132"/>
    </location>
</feature>
<keyword evidence="3" id="KW-1003">Cell membrane</keyword>
<keyword evidence="4 7" id="KW-0812">Transmembrane</keyword>
<protein>
    <submittedName>
        <fullName evidence="9">ABC-type glycerol-3-phosphate transport system permease component</fullName>
    </submittedName>
</protein>
<dbReference type="Pfam" id="PF00528">
    <property type="entry name" value="BPD_transp_1"/>
    <property type="match status" value="1"/>
</dbReference>
<evidence type="ECO:0000259" key="8">
    <source>
        <dbReference type="PROSITE" id="PS50928"/>
    </source>
</evidence>
<proteinExistence type="inferred from homology"/>
<accession>A0ABS2N4A0</accession>
<evidence type="ECO:0000256" key="5">
    <source>
        <dbReference type="ARBA" id="ARBA00022989"/>
    </source>
</evidence>
<dbReference type="CDD" id="cd06261">
    <property type="entry name" value="TM_PBP2"/>
    <property type="match status" value="1"/>
</dbReference>
<sequence>MSSLVEAFKNHKSFYIINIIISLLFLLPIIWTLSTSLKITSDITSYPPKWIPPTFSLDHYKTIWTFENGIFSLYFLNSVILTTFTVISVVFISSLAGYGFSKLKLPFKTLFFIMILAALMIPFQSLLIPLYSIMKDIGLLNTRLALIIIYTTFQLPFGVFMMKNAFDAIPTSLREAALIDGSSEYKTFLRVMVPLVWPAMATVAIFSAYTTWNDFLVALVFGVNDNVKTLNIGLTNMAIGQYGTDWGLLTSGSMISILPIIILFIFLQKYFINGITSGSVK</sequence>